<name>A0AAV7ISZ7_COTGL</name>
<dbReference type="AlphaFoldDB" id="A0AAV7ISZ7"/>
<gene>
    <name evidence="1" type="ORF">KQX54_015995</name>
</gene>
<dbReference type="EMBL" id="JAHXZJ010000001">
    <property type="protein sequence ID" value="KAH0567903.1"/>
    <property type="molecule type" value="Genomic_DNA"/>
</dbReference>
<protein>
    <submittedName>
        <fullName evidence="1">Uncharacterized protein</fullName>
    </submittedName>
</protein>
<dbReference type="Proteomes" id="UP000826195">
    <property type="component" value="Unassembled WGS sequence"/>
</dbReference>
<accession>A0AAV7ISZ7</accession>
<sequence>MAAPREKVTLTPTSEIDKFTPGKTCQMIGFVDAIESEMQKAHCATSTDYNRGNYQRAKLLIGKYTNVGLMGAFNNENCEISAAEPVVLQEFQLRDLKRSILPWKFKISGYLKTQFSKIGSDNPTLVKGIFTITDGNRKLDVMTNFFQENHGYVRGDSIQLSGTILYLSE</sequence>
<keyword evidence="2" id="KW-1185">Reference proteome</keyword>
<evidence type="ECO:0000313" key="1">
    <source>
        <dbReference type="EMBL" id="KAH0567903.1"/>
    </source>
</evidence>
<evidence type="ECO:0000313" key="2">
    <source>
        <dbReference type="Proteomes" id="UP000826195"/>
    </source>
</evidence>
<proteinExistence type="predicted"/>
<comment type="caution">
    <text evidence="1">The sequence shown here is derived from an EMBL/GenBank/DDBJ whole genome shotgun (WGS) entry which is preliminary data.</text>
</comment>
<reference evidence="1 2" key="1">
    <citation type="journal article" date="2021" name="J. Hered.">
        <title>A chromosome-level genome assembly of the parasitoid wasp, Cotesia glomerata (Hymenoptera: Braconidae).</title>
        <authorList>
            <person name="Pinto B.J."/>
            <person name="Weis J.J."/>
            <person name="Gamble T."/>
            <person name="Ode P.J."/>
            <person name="Paul R."/>
            <person name="Zaspel J.M."/>
        </authorList>
    </citation>
    <scope>NUCLEOTIDE SEQUENCE [LARGE SCALE GENOMIC DNA]</scope>
    <source>
        <strain evidence="1">CgM1</strain>
    </source>
</reference>
<organism evidence="1 2">
    <name type="scientific">Cotesia glomerata</name>
    <name type="common">Lepidopteran parasitic wasp</name>
    <name type="synonym">Apanteles glomeratus</name>
    <dbReference type="NCBI Taxonomy" id="32391"/>
    <lineage>
        <taxon>Eukaryota</taxon>
        <taxon>Metazoa</taxon>
        <taxon>Ecdysozoa</taxon>
        <taxon>Arthropoda</taxon>
        <taxon>Hexapoda</taxon>
        <taxon>Insecta</taxon>
        <taxon>Pterygota</taxon>
        <taxon>Neoptera</taxon>
        <taxon>Endopterygota</taxon>
        <taxon>Hymenoptera</taxon>
        <taxon>Apocrita</taxon>
        <taxon>Ichneumonoidea</taxon>
        <taxon>Braconidae</taxon>
        <taxon>Microgastrinae</taxon>
        <taxon>Cotesia</taxon>
    </lineage>
</organism>